<dbReference type="SUPFAM" id="SSF52768">
    <property type="entry name" value="Arginase/deacetylase"/>
    <property type="match status" value="1"/>
</dbReference>
<dbReference type="Proteomes" id="UP000472270">
    <property type="component" value="Unassembled WGS sequence"/>
</dbReference>
<dbReference type="AlphaFoldDB" id="A0A673IZ65"/>
<reference evidence="2" key="1">
    <citation type="submission" date="2025-08" db="UniProtKB">
        <authorList>
            <consortium name="Ensembl"/>
        </authorList>
    </citation>
    <scope>IDENTIFICATION</scope>
</reference>
<feature type="domain" description="Histone deacetylase" evidence="1">
    <location>
        <begin position="29"/>
        <end position="246"/>
    </location>
</feature>
<dbReference type="InterPro" id="IPR037138">
    <property type="entry name" value="His_deacetylse_dom_sf"/>
</dbReference>
<dbReference type="InterPro" id="IPR023696">
    <property type="entry name" value="Ureohydrolase_dom_sf"/>
</dbReference>
<dbReference type="InterPro" id="IPR023801">
    <property type="entry name" value="His_deacetylse_dom"/>
</dbReference>
<accession>A0A673IZ65</accession>
<evidence type="ECO:0000313" key="2">
    <source>
        <dbReference type="Ensembl" id="ENSSRHP00000043099.1"/>
    </source>
</evidence>
<keyword evidence="3" id="KW-1185">Reference proteome</keyword>
<organism evidence="2 3">
    <name type="scientific">Sinocyclocheilus rhinocerous</name>
    <dbReference type="NCBI Taxonomy" id="307959"/>
    <lineage>
        <taxon>Eukaryota</taxon>
        <taxon>Metazoa</taxon>
        <taxon>Chordata</taxon>
        <taxon>Craniata</taxon>
        <taxon>Vertebrata</taxon>
        <taxon>Euteleostomi</taxon>
        <taxon>Actinopterygii</taxon>
        <taxon>Neopterygii</taxon>
        <taxon>Teleostei</taxon>
        <taxon>Ostariophysi</taxon>
        <taxon>Cypriniformes</taxon>
        <taxon>Cyprinidae</taxon>
        <taxon>Cyprininae</taxon>
        <taxon>Sinocyclocheilus</taxon>
    </lineage>
</organism>
<reference evidence="2" key="2">
    <citation type="submission" date="2025-09" db="UniProtKB">
        <authorList>
            <consortium name="Ensembl"/>
        </authorList>
    </citation>
    <scope>IDENTIFICATION</scope>
</reference>
<dbReference type="PANTHER" id="PTHR10625:SF43">
    <property type="entry name" value="POLYAMINE DEACETYLASE HDAC10"/>
    <property type="match status" value="1"/>
</dbReference>
<evidence type="ECO:0000313" key="3">
    <source>
        <dbReference type="Proteomes" id="UP000472270"/>
    </source>
</evidence>
<dbReference type="PANTHER" id="PTHR10625">
    <property type="entry name" value="HISTONE DEACETYLASE HDAC1-RELATED"/>
    <property type="match status" value="1"/>
</dbReference>
<protein>
    <submittedName>
        <fullName evidence="2">Histone deacetylase 10</fullName>
    </submittedName>
</protein>
<dbReference type="Pfam" id="PF00850">
    <property type="entry name" value="Hist_deacetyl"/>
    <property type="match status" value="1"/>
</dbReference>
<dbReference type="InterPro" id="IPR000286">
    <property type="entry name" value="HDACs"/>
</dbReference>
<name>A0A673IZ65_9TELE</name>
<dbReference type="PRINTS" id="PR01270">
    <property type="entry name" value="HDASUPER"/>
</dbReference>
<sequence>MASGSALIFDEEMSRYKLLWTDPVCEIEVPERFTVSYEALKTHGVAERCKQVHTGFRVLACELKPGPISIEYLEAVKQTPKMSVEELMAFSKQYNDVYFHQNIYHCATLAVGATLQLVDSVMKREVRNCMALGHHSQRSAANSFCVFNNVAIAALYAKKTYNLNRVLIVGWDVHHGQGVQYCFEEDPSVLYFSWHRYEHQTFWPNLPESDYSSVGKGKGSGFNMNLPWNKATTDLAAFFHVLLPAAYEVPVAREQPLGH</sequence>
<dbReference type="Gene3D" id="3.40.800.20">
    <property type="entry name" value="Histone deacetylase domain"/>
    <property type="match status" value="1"/>
</dbReference>
<dbReference type="GO" id="GO:0019213">
    <property type="term" value="F:deacetylase activity"/>
    <property type="evidence" value="ECO:0007669"/>
    <property type="project" value="TreeGrafter"/>
</dbReference>
<dbReference type="Ensembl" id="ENSSRHT00000044313.1">
    <property type="protein sequence ID" value="ENSSRHP00000043099.1"/>
    <property type="gene ID" value="ENSSRHG00000021811.1"/>
</dbReference>
<proteinExistence type="predicted"/>
<evidence type="ECO:0000259" key="1">
    <source>
        <dbReference type="Pfam" id="PF00850"/>
    </source>
</evidence>
<dbReference type="GO" id="GO:0040029">
    <property type="term" value="P:epigenetic regulation of gene expression"/>
    <property type="evidence" value="ECO:0007669"/>
    <property type="project" value="TreeGrafter"/>
</dbReference>